<dbReference type="InterPro" id="IPR016181">
    <property type="entry name" value="Acyl_CoA_acyltransferase"/>
</dbReference>
<dbReference type="AlphaFoldDB" id="A0A1C6JVI7"/>
<dbReference type="GO" id="GO:0016747">
    <property type="term" value="F:acyltransferase activity, transferring groups other than amino-acyl groups"/>
    <property type="evidence" value="ECO:0007669"/>
    <property type="project" value="InterPro"/>
</dbReference>
<reference evidence="2" key="1">
    <citation type="submission" date="2015-09" db="EMBL/GenBank/DDBJ databases">
        <authorList>
            <consortium name="Pathogen Informatics"/>
        </authorList>
    </citation>
    <scope>NUCLEOTIDE SEQUENCE</scope>
    <source>
        <strain evidence="2">2789STDY5834896</strain>
    </source>
</reference>
<dbReference type="SUPFAM" id="SSF55729">
    <property type="entry name" value="Acyl-CoA N-acyltransferases (Nat)"/>
    <property type="match status" value="1"/>
</dbReference>
<feature type="domain" description="N-acetyltransferase" evidence="1">
    <location>
        <begin position="125"/>
        <end position="258"/>
    </location>
</feature>
<organism evidence="2">
    <name type="scientific">uncultured Anaerotruncus sp</name>
    <dbReference type="NCBI Taxonomy" id="905011"/>
    <lineage>
        <taxon>Bacteria</taxon>
        <taxon>Bacillati</taxon>
        <taxon>Bacillota</taxon>
        <taxon>Clostridia</taxon>
        <taxon>Eubacteriales</taxon>
        <taxon>Oscillospiraceae</taxon>
        <taxon>Anaerotruncus</taxon>
        <taxon>environmental samples</taxon>
    </lineage>
</organism>
<evidence type="ECO:0000313" key="2">
    <source>
        <dbReference type="EMBL" id="SCJ86079.1"/>
    </source>
</evidence>
<gene>
    <name evidence="2" type="ORF">SAMEA3545359_02322</name>
</gene>
<proteinExistence type="predicted"/>
<name>A0A1C6JVI7_9FIRM</name>
<dbReference type="Gene3D" id="3.40.630.30">
    <property type="match status" value="1"/>
</dbReference>
<accession>A0A1C6JVI7</accession>
<dbReference type="EMBL" id="FMHG01000002">
    <property type="protein sequence ID" value="SCJ86079.1"/>
    <property type="molecule type" value="Genomic_DNA"/>
</dbReference>
<dbReference type="Pfam" id="PF00583">
    <property type="entry name" value="Acetyltransf_1"/>
    <property type="match status" value="1"/>
</dbReference>
<dbReference type="InterPro" id="IPR000182">
    <property type="entry name" value="GNAT_dom"/>
</dbReference>
<protein>
    <recommendedName>
        <fullName evidence="1">N-acetyltransferase domain-containing protein</fullName>
    </recommendedName>
</protein>
<sequence>MTQQELLNTALCQSATELGCRPEDLVSGQNTVVRSRPHPRARRYLQLPFYCQLVSYGGGIVASVDPAVEQPVRQYINSCPPEHCFETPQLHRLTQLLAPRGQLPCFMAAYFLPQLSASAPAGCPYPVRLLTAAQLAPLHGGRWPNALCDARRELDVLAVGAYDGPHLIGLAGCSADCDTMWQIGIDVQPGYRRRGVAAALTHLLSQEILSRGKVPFYCAAWSNIPSVKNALRAGFGPAWVELTARPTGDTLAMAQPPL</sequence>
<evidence type="ECO:0000259" key="1">
    <source>
        <dbReference type="PROSITE" id="PS51186"/>
    </source>
</evidence>
<dbReference type="PROSITE" id="PS51186">
    <property type="entry name" value="GNAT"/>
    <property type="match status" value="1"/>
</dbReference>